<dbReference type="EMBL" id="VLLE01000002">
    <property type="protein sequence ID" value="TWI85526.1"/>
    <property type="molecule type" value="Genomic_DNA"/>
</dbReference>
<keyword evidence="3" id="KW-0456">Lyase</keyword>
<dbReference type="SMART" id="SM00710">
    <property type="entry name" value="PbH1"/>
    <property type="match status" value="5"/>
</dbReference>
<keyword evidence="4" id="KW-1185">Reference proteome</keyword>
<dbReference type="Pfam" id="PF13229">
    <property type="entry name" value="Beta_helix"/>
    <property type="match status" value="1"/>
</dbReference>
<dbReference type="OrthoDB" id="3333873at2"/>
<feature type="domain" description="Right handed beta helix" evidence="2">
    <location>
        <begin position="201"/>
        <end position="352"/>
    </location>
</feature>
<evidence type="ECO:0000259" key="2">
    <source>
        <dbReference type="Pfam" id="PF13229"/>
    </source>
</evidence>
<dbReference type="InterPro" id="IPR006626">
    <property type="entry name" value="PbH1"/>
</dbReference>
<accession>A0A562SXM9</accession>
<dbReference type="Proteomes" id="UP000316167">
    <property type="component" value="Unassembled WGS sequence"/>
</dbReference>
<dbReference type="InterPro" id="IPR011050">
    <property type="entry name" value="Pectin_lyase_fold/virulence"/>
</dbReference>
<protein>
    <submittedName>
        <fullName evidence="3">Parallel beta helix pectate lyase-like protein</fullName>
    </submittedName>
</protein>
<dbReference type="InterPro" id="IPR012334">
    <property type="entry name" value="Pectin_lyas_fold"/>
</dbReference>
<proteinExistence type="predicted"/>
<dbReference type="AlphaFoldDB" id="A0A562SXM9"/>
<organism evidence="3 4">
    <name type="scientific">Lacibacter cauensis</name>
    <dbReference type="NCBI Taxonomy" id="510947"/>
    <lineage>
        <taxon>Bacteria</taxon>
        <taxon>Pseudomonadati</taxon>
        <taxon>Bacteroidota</taxon>
        <taxon>Chitinophagia</taxon>
        <taxon>Chitinophagales</taxon>
        <taxon>Chitinophagaceae</taxon>
        <taxon>Lacibacter</taxon>
    </lineage>
</organism>
<comment type="caution">
    <text evidence="3">The sequence shown here is derived from an EMBL/GenBank/DDBJ whole genome shotgun (WGS) entry which is preliminary data.</text>
</comment>
<dbReference type="Gene3D" id="2.160.20.10">
    <property type="entry name" value="Single-stranded right-handed beta-helix, Pectin lyase-like"/>
    <property type="match status" value="1"/>
</dbReference>
<evidence type="ECO:0000313" key="3">
    <source>
        <dbReference type="EMBL" id="TWI85526.1"/>
    </source>
</evidence>
<dbReference type="InterPro" id="IPR039448">
    <property type="entry name" value="Beta_helix"/>
</dbReference>
<reference evidence="3 4" key="1">
    <citation type="journal article" date="2015" name="Stand. Genomic Sci.">
        <title>Genomic Encyclopedia of Bacterial and Archaeal Type Strains, Phase III: the genomes of soil and plant-associated and newly described type strains.</title>
        <authorList>
            <person name="Whitman W.B."/>
            <person name="Woyke T."/>
            <person name="Klenk H.P."/>
            <person name="Zhou Y."/>
            <person name="Lilburn T.G."/>
            <person name="Beck B.J."/>
            <person name="De Vos P."/>
            <person name="Vandamme P."/>
            <person name="Eisen J.A."/>
            <person name="Garrity G."/>
            <person name="Hugenholtz P."/>
            <person name="Kyrpides N.C."/>
        </authorList>
    </citation>
    <scope>NUCLEOTIDE SEQUENCE [LARGE SCALE GENOMIC DNA]</scope>
    <source>
        <strain evidence="3 4">CGMCC 1.7271</strain>
    </source>
</reference>
<keyword evidence="1" id="KW-0732">Signal</keyword>
<feature type="chain" id="PRO_5021949807" evidence="1">
    <location>
        <begin position="23"/>
        <end position="553"/>
    </location>
</feature>
<gene>
    <name evidence="3" type="ORF">IQ13_0689</name>
</gene>
<evidence type="ECO:0000313" key="4">
    <source>
        <dbReference type="Proteomes" id="UP000316167"/>
    </source>
</evidence>
<dbReference type="SUPFAM" id="SSF51126">
    <property type="entry name" value="Pectin lyase-like"/>
    <property type="match status" value="1"/>
</dbReference>
<evidence type="ECO:0000256" key="1">
    <source>
        <dbReference type="SAM" id="SignalP"/>
    </source>
</evidence>
<name>A0A562SXM9_9BACT</name>
<feature type="signal peptide" evidence="1">
    <location>
        <begin position="1"/>
        <end position="22"/>
    </location>
</feature>
<dbReference type="GO" id="GO:0016829">
    <property type="term" value="F:lyase activity"/>
    <property type="evidence" value="ECO:0007669"/>
    <property type="project" value="UniProtKB-KW"/>
</dbReference>
<sequence length="553" mass="60058">MKTVVVLLFVLQALCISFSANATNYYINSITGNDANKGTCKTDCWKTISPLKTIQLKAGDSILLATGQVFTGMLSLIDVKADVKHPVVVSSYPFKGNKAKPVIDAGEELNALLIQNSSFIHVTGIEFTGKKPYTANNSNNKAQMRCGILVEITKDDLFQQIQLTDVLVHDVYYNEPGFTRSAAEVKSANGTQSYGWGIRVINNTKAGKLTGIKILKSNVFNVSHTGIKATANVNGIQQLEIAACSVSQTGGPGMQFSGVTDGHIHHNTIDHSGSTADSRNWGRGSGLWTWSCSNILIEHNRFEHANGPGDSAGVHIDYNCSDVVIQYNLSANNAGGFCEILGNNYNCAYRYNISINDGHRVKGENGAFQEGKIFWLSGYQGNEKKNAGPYNSYFYNNTIYVAKNIIPKVAVSSSADGVLIANNIFYFEGAAQMVAGDQKKKEVDVDGVPNVVFMNNLFLRADNWPTDIPLQDAAPLFGDPQFIKKGTVQLQDYRPSNSNLIKNKGIAVLPIPNDSIGLRIGLKVEHDILGNRIVGKPDIGAIEVTENGKTNHK</sequence>